<comment type="caution">
    <text evidence="4">The sequence shown here is derived from an EMBL/GenBank/DDBJ whole genome shotgun (WGS) entry which is preliminary data.</text>
</comment>
<feature type="transmembrane region" description="Helical" evidence="3">
    <location>
        <begin position="302"/>
        <end position="324"/>
    </location>
</feature>
<keyword evidence="3" id="KW-0472">Membrane</keyword>
<keyword evidence="3" id="KW-1133">Transmembrane helix</keyword>
<reference evidence="4" key="2">
    <citation type="submission" date="2020-09" db="EMBL/GenBank/DDBJ databases">
        <authorList>
            <person name="Sun Q."/>
            <person name="Ohkuma M."/>
        </authorList>
    </citation>
    <scope>NUCLEOTIDE SEQUENCE</scope>
    <source>
        <strain evidence="4">JCM 3302</strain>
    </source>
</reference>
<sequence>MGIERWDIQYKAHPVWSLVADLRSLLKSHEERVTPENRDHYDRLNMGLSYIAEIGQEPVMVVTGQALSALQQNLVNVQQHVNAWATGSGSNYLVSAAEGYLDAAFDTVRTWPPSKDRYTRGLRAAATDFVTDAQNAIEGIRGKVEGLQNKINELTATTQAGFSELLTEAQGNIQATQAEVEQLRSEVSSTTATVTAQSQRLDQAINSYQTSYSEAEASRSESHQRALEKFAEDTLSATEKARAQSEEALSAQKEAGQRIVDEVAALRDQAVELVNAVGLASTATEYGRYAEQERKSANSWRFGAVSVFACSFLIFLATLLVSHVDEKTPWQFMAVRFGGSLALLAGGVYMAKESSQHRQEERRAKSFQLDLAALDPFIVNLPPEQRESIKAAAASRLFVERGTSDGTSVSEQQSGATTLPDGVTPEALKLLQSLAETFKK</sequence>
<dbReference type="EMBL" id="BNBC01000031">
    <property type="protein sequence ID" value="GHE93044.1"/>
    <property type="molecule type" value="Genomic_DNA"/>
</dbReference>
<protein>
    <submittedName>
        <fullName evidence="4">Uncharacterized protein</fullName>
    </submittedName>
</protein>
<accession>A0A919A9E0</accession>
<dbReference type="Proteomes" id="UP000641386">
    <property type="component" value="Unassembled WGS sequence"/>
</dbReference>
<feature type="compositionally biased region" description="Polar residues" evidence="2">
    <location>
        <begin position="404"/>
        <end position="417"/>
    </location>
</feature>
<gene>
    <name evidence="4" type="ORF">GCM10014715_56690</name>
</gene>
<keyword evidence="5" id="KW-1185">Reference proteome</keyword>
<name>A0A919A9E0_9ACTN</name>
<evidence type="ECO:0000313" key="4">
    <source>
        <dbReference type="EMBL" id="GHE93044.1"/>
    </source>
</evidence>
<evidence type="ECO:0000256" key="3">
    <source>
        <dbReference type="SAM" id="Phobius"/>
    </source>
</evidence>
<dbReference type="AlphaFoldDB" id="A0A919A9E0"/>
<evidence type="ECO:0000313" key="5">
    <source>
        <dbReference type="Proteomes" id="UP000641386"/>
    </source>
</evidence>
<keyword evidence="1" id="KW-0175">Coiled coil</keyword>
<reference evidence="4" key="1">
    <citation type="journal article" date="2014" name="Int. J. Syst. Evol. Microbiol.">
        <title>Complete genome sequence of Corynebacterium casei LMG S-19264T (=DSM 44701T), isolated from a smear-ripened cheese.</title>
        <authorList>
            <consortium name="US DOE Joint Genome Institute (JGI-PGF)"/>
            <person name="Walter F."/>
            <person name="Albersmeier A."/>
            <person name="Kalinowski J."/>
            <person name="Ruckert C."/>
        </authorList>
    </citation>
    <scope>NUCLEOTIDE SEQUENCE</scope>
    <source>
        <strain evidence="4">JCM 3302</strain>
    </source>
</reference>
<dbReference type="RefSeq" id="WP_189904713.1">
    <property type="nucleotide sequence ID" value="NZ_BNBC01000031.1"/>
</dbReference>
<feature type="region of interest" description="Disordered" evidence="2">
    <location>
        <begin position="402"/>
        <end position="423"/>
    </location>
</feature>
<proteinExistence type="predicted"/>
<organism evidence="4 5">
    <name type="scientific">Streptomyces spiralis</name>
    <dbReference type="NCBI Taxonomy" id="66376"/>
    <lineage>
        <taxon>Bacteria</taxon>
        <taxon>Bacillati</taxon>
        <taxon>Actinomycetota</taxon>
        <taxon>Actinomycetes</taxon>
        <taxon>Kitasatosporales</taxon>
        <taxon>Streptomycetaceae</taxon>
        <taxon>Streptomyces</taxon>
    </lineage>
</organism>
<feature type="transmembrane region" description="Helical" evidence="3">
    <location>
        <begin position="330"/>
        <end position="351"/>
    </location>
</feature>
<evidence type="ECO:0000256" key="1">
    <source>
        <dbReference type="SAM" id="Coils"/>
    </source>
</evidence>
<evidence type="ECO:0000256" key="2">
    <source>
        <dbReference type="SAM" id="MobiDB-lite"/>
    </source>
</evidence>
<keyword evidence="3" id="KW-0812">Transmembrane</keyword>
<feature type="coiled-coil region" evidence="1">
    <location>
        <begin position="130"/>
        <end position="193"/>
    </location>
</feature>